<dbReference type="Proteomes" id="UP000223913">
    <property type="component" value="Unassembled WGS sequence"/>
</dbReference>
<name>A0A2D0NFV0_FLAN2</name>
<comment type="caution">
    <text evidence="2">The sequence shown here is derived from an EMBL/GenBank/DDBJ whole genome shotgun (WGS) entry which is preliminary data.</text>
</comment>
<dbReference type="AlphaFoldDB" id="A0A2D0NFV0"/>
<dbReference type="RefSeq" id="WP_099149185.1">
    <property type="nucleotide sequence ID" value="NZ_PDUD01000010.1"/>
</dbReference>
<keyword evidence="1" id="KW-0472">Membrane</keyword>
<proteinExistence type="predicted"/>
<accession>A0A2D0NFV0</accession>
<gene>
    <name evidence="2" type="ORF">CRP01_06400</name>
</gene>
<keyword evidence="3" id="KW-1185">Reference proteome</keyword>
<protein>
    <recommendedName>
        <fullName evidence="4">DUF4199 domain-containing protein</fullName>
    </recommendedName>
</protein>
<feature type="transmembrane region" description="Helical" evidence="1">
    <location>
        <begin position="32"/>
        <end position="50"/>
    </location>
</feature>
<reference evidence="2 3" key="1">
    <citation type="submission" date="2017-10" db="EMBL/GenBank/DDBJ databases">
        <title>The draft genome sequence of Lewinella nigricans NBRC 102662.</title>
        <authorList>
            <person name="Wang K."/>
        </authorList>
    </citation>
    <scope>NUCLEOTIDE SEQUENCE [LARGE SCALE GENOMIC DNA]</scope>
    <source>
        <strain evidence="2 3">NBRC 102662</strain>
    </source>
</reference>
<sequence length="145" mass="16288">MKKLAFRFGLWMLAGFVAFFLLMHLFGLSNNYNLRVLNGVIHLGVIYFAIKAFRSKYPDTVSNYVSGTAMGMYVSVVGVLGFTIFMILFLSFNPGFLQELREAMPMGDYLTPITASLFILMEGIVISLIGSYILTRVIDMNLART</sequence>
<dbReference type="InterPro" id="IPR025250">
    <property type="entry name" value="DUF4199"/>
</dbReference>
<dbReference type="OrthoDB" id="981214at2"/>
<organism evidence="2 3">
    <name type="scientific">Flavilitoribacter nigricans (strain ATCC 23147 / DSM 23189 / NBRC 102662 / NCIMB 1420 / SS-2)</name>
    <name type="common">Lewinella nigricans</name>
    <dbReference type="NCBI Taxonomy" id="1122177"/>
    <lineage>
        <taxon>Bacteria</taxon>
        <taxon>Pseudomonadati</taxon>
        <taxon>Bacteroidota</taxon>
        <taxon>Saprospiria</taxon>
        <taxon>Saprospirales</taxon>
        <taxon>Lewinellaceae</taxon>
        <taxon>Flavilitoribacter</taxon>
    </lineage>
</organism>
<dbReference type="Pfam" id="PF13858">
    <property type="entry name" value="DUF4199"/>
    <property type="match status" value="1"/>
</dbReference>
<evidence type="ECO:0000313" key="3">
    <source>
        <dbReference type="Proteomes" id="UP000223913"/>
    </source>
</evidence>
<keyword evidence="1" id="KW-1133">Transmembrane helix</keyword>
<evidence type="ECO:0000256" key="1">
    <source>
        <dbReference type="SAM" id="Phobius"/>
    </source>
</evidence>
<feature type="transmembrane region" description="Helical" evidence="1">
    <location>
        <begin position="7"/>
        <end position="26"/>
    </location>
</feature>
<dbReference type="EMBL" id="PDUD01000010">
    <property type="protein sequence ID" value="PHN07256.1"/>
    <property type="molecule type" value="Genomic_DNA"/>
</dbReference>
<evidence type="ECO:0000313" key="2">
    <source>
        <dbReference type="EMBL" id="PHN07256.1"/>
    </source>
</evidence>
<evidence type="ECO:0008006" key="4">
    <source>
        <dbReference type="Google" id="ProtNLM"/>
    </source>
</evidence>
<feature type="transmembrane region" description="Helical" evidence="1">
    <location>
        <begin position="71"/>
        <end position="92"/>
    </location>
</feature>
<keyword evidence="1" id="KW-0812">Transmembrane</keyword>
<feature type="transmembrane region" description="Helical" evidence="1">
    <location>
        <begin position="112"/>
        <end position="134"/>
    </location>
</feature>